<keyword evidence="9" id="KW-0969">Cilium</keyword>
<dbReference type="InterPro" id="IPR001172">
    <property type="entry name" value="FliN_T3SS_HrcQb"/>
</dbReference>
<comment type="caution">
    <text evidence="9">The sequence shown here is derived from an EMBL/GenBank/DDBJ whole genome shotgun (WGS) entry which is preliminary data.</text>
</comment>
<dbReference type="InterPro" id="IPR012826">
    <property type="entry name" value="FliN"/>
</dbReference>
<evidence type="ECO:0000256" key="3">
    <source>
        <dbReference type="ARBA" id="ARBA00022475"/>
    </source>
</evidence>
<evidence type="ECO:0000256" key="1">
    <source>
        <dbReference type="ARBA" id="ARBA00004413"/>
    </source>
</evidence>
<dbReference type="Pfam" id="PF01052">
    <property type="entry name" value="FliMN_C"/>
    <property type="match status" value="1"/>
</dbReference>
<evidence type="ECO:0000256" key="4">
    <source>
        <dbReference type="ARBA" id="ARBA00022500"/>
    </source>
</evidence>
<dbReference type="EMBL" id="JAGQHS010000004">
    <property type="protein sequence ID" value="MCA9754492.1"/>
    <property type="molecule type" value="Genomic_DNA"/>
</dbReference>
<dbReference type="NCBIfam" id="TIGR02480">
    <property type="entry name" value="fliN"/>
    <property type="match status" value="1"/>
</dbReference>
<dbReference type="AlphaFoldDB" id="A0A956SBI9"/>
<keyword evidence="9" id="KW-0966">Cell projection</keyword>
<dbReference type="PANTHER" id="PTHR43484">
    <property type="match status" value="1"/>
</dbReference>
<evidence type="ECO:0000259" key="8">
    <source>
        <dbReference type="Pfam" id="PF01052"/>
    </source>
</evidence>
<protein>
    <submittedName>
        <fullName evidence="9">Flagellar motor switch protein FliN</fullName>
    </submittedName>
</protein>
<dbReference type="PANTHER" id="PTHR43484:SF1">
    <property type="entry name" value="FLAGELLAR MOTOR SWITCH PROTEIN FLIN"/>
    <property type="match status" value="1"/>
</dbReference>
<sequence length="143" mass="15194">MSEFMSGQESTEEPMSTPPASSSPGPGAGSGPAPARQPDLRTVEFSQVTDQTEEGESGSLEMLMDIRLPVSVELGRTQTFVRDILDYAPGTVVELDKLAGDPVDILVNGKLVAQGEVVVIDDHFGVRITVLLSPRDRVRSLGG</sequence>
<reference evidence="9" key="1">
    <citation type="submission" date="2020-04" db="EMBL/GenBank/DDBJ databases">
        <authorList>
            <person name="Zhang T."/>
        </authorList>
    </citation>
    <scope>NUCLEOTIDE SEQUENCE</scope>
    <source>
        <strain evidence="9">HKST-UBA02</strain>
    </source>
</reference>
<keyword evidence="5" id="KW-0283">Flagellar rotation</keyword>
<dbReference type="GO" id="GO:0071973">
    <property type="term" value="P:bacterial-type flagellum-dependent cell motility"/>
    <property type="evidence" value="ECO:0007669"/>
    <property type="project" value="InterPro"/>
</dbReference>
<dbReference type="GO" id="GO:0003774">
    <property type="term" value="F:cytoskeletal motor activity"/>
    <property type="evidence" value="ECO:0007669"/>
    <property type="project" value="InterPro"/>
</dbReference>
<dbReference type="SUPFAM" id="SSF101801">
    <property type="entry name" value="Surface presentation of antigens (SPOA)"/>
    <property type="match status" value="1"/>
</dbReference>
<keyword evidence="4" id="KW-0145">Chemotaxis</keyword>
<dbReference type="InterPro" id="IPR051469">
    <property type="entry name" value="FliN/MopA/SpaO"/>
</dbReference>
<dbReference type="GO" id="GO:0006935">
    <property type="term" value="P:chemotaxis"/>
    <property type="evidence" value="ECO:0007669"/>
    <property type="project" value="UniProtKB-KW"/>
</dbReference>
<feature type="region of interest" description="Disordered" evidence="7">
    <location>
        <begin position="1"/>
        <end position="59"/>
    </location>
</feature>
<keyword evidence="9" id="KW-0282">Flagellum</keyword>
<dbReference type="Gene3D" id="2.30.330.10">
    <property type="entry name" value="SpoA-like"/>
    <property type="match status" value="1"/>
</dbReference>
<dbReference type="GO" id="GO:0009425">
    <property type="term" value="C:bacterial-type flagellum basal body"/>
    <property type="evidence" value="ECO:0007669"/>
    <property type="project" value="InterPro"/>
</dbReference>
<organism evidence="9 10">
    <name type="scientific">Eiseniibacteriota bacterium</name>
    <dbReference type="NCBI Taxonomy" id="2212470"/>
    <lineage>
        <taxon>Bacteria</taxon>
        <taxon>Candidatus Eiseniibacteriota</taxon>
    </lineage>
</organism>
<gene>
    <name evidence="9" type="primary">fliN</name>
    <name evidence="9" type="ORF">KDA27_01725</name>
</gene>
<evidence type="ECO:0000256" key="7">
    <source>
        <dbReference type="SAM" id="MobiDB-lite"/>
    </source>
</evidence>
<evidence type="ECO:0000313" key="10">
    <source>
        <dbReference type="Proteomes" id="UP000739538"/>
    </source>
</evidence>
<evidence type="ECO:0000256" key="2">
    <source>
        <dbReference type="ARBA" id="ARBA00009226"/>
    </source>
</evidence>
<dbReference type="PRINTS" id="PR00956">
    <property type="entry name" value="FLGMOTORFLIN"/>
</dbReference>
<comment type="subcellular location">
    <subcellularLocation>
        <location evidence="1">Cell membrane</location>
        <topology evidence="1">Peripheral membrane protein</topology>
        <orientation evidence="1">Cytoplasmic side</orientation>
    </subcellularLocation>
</comment>
<evidence type="ECO:0000313" key="9">
    <source>
        <dbReference type="EMBL" id="MCA9754492.1"/>
    </source>
</evidence>
<keyword evidence="3" id="KW-1003">Cell membrane</keyword>
<proteinExistence type="inferred from homology"/>
<dbReference type="InterPro" id="IPR001543">
    <property type="entry name" value="FliN-like_C"/>
</dbReference>
<dbReference type="GO" id="GO:0005886">
    <property type="term" value="C:plasma membrane"/>
    <property type="evidence" value="ECO:0007669"/>
    <property type="project" value="UniProtKB-SubCell"/>
</dbReference>
<evidence type="ECO:0000256" key="6">
    <source>
        <dbReference type="ARBA" id="ARBA00023136"/>
    </source>
</evidence>
<keyword evidence="6" id="KW-0472">Membrane</keyword>
<dbReference type="Proteomes" id="UP000739538">
    <property type="component" value="Unassembled WGS sequence"/>
</dbReference>
<name>A0A956SBI9_UNCEI</name>
<feature type="domain" description="Flagellar motor switch protein FliN-like C-terminal" evidence="8">
    <location>
        <begin position="62"/>
        <end position="130"/>
    </location>
</feature>
<accession>A0A956SBI9</accession>
<evidence type="ECO:0000256" key="5">
    <source>
        <dbReference type="ARBA" id="ARBA00022779"/>
    </source>
</evidence>
<dbReference type="InterPro" id="IPR036429">
    <property type="entry name" value="SpoA-like_sf"/>
</dbReference>
<reference evidence="9" key="2">
    <citation type="journal article" date="2021" name="Microbiome">
        <title>Successional dynamics and alternative stable states in a saline activated sludge microbial community over 9 years.</title>
        <authorList>
            <person name="Wang Y."/>
            <person name="Ye J."/>
            <person name="Ju F."/>
            <person name="Liu L."/>
            <person name="Boyd J.A."/>
            <person name="Deng Y."/>
            <person name="Parks D.H."/>
            <person name="Jiang X."/>
            <person name="Yin X."/>
            <person name="Woodcroft B.J."/>
            <person name="Tyson G.W."/>
            <person name="Hugenholtz P."/>
            <person name="Polz M.F."/>
            <person name="Zhang T."/>
        </authorList>
    </citation>
    <scope>NUCLEOTIDE SEQUENCE</scope>
    <source>
        <strain evidence="9">HKST-UBA02</strain>
    </source>
</reference>
<comment type="similarity">
    <text evidence="2">Belongs to the FliN/MopA/SpaO family.</text>
</comment>